<organism evidence="2 3">
    <name type="scientific">Zopfia rhizophila CBS 207.26</name>
    <dbReference type="NCBI Taxonomy" id="1314779"/>
    <lineage>
        <taxon>Eukaryota</taxon>
        <taxon>Fungi</taxon>
        <taxon>Dikarya</taxon>
        <taxon>Ascomycota</taxon>
        <taxon>Pezizomycotina</taxon>
        <taxon>Dothideomycetes</taxon>
        <taxon>Dothideomycetes incertae sedis</taxon>
        <taxon>Zopfiaceae</taxon>
        <taxon>Zopfia</taxon>
    </lineage>
</organism>
<gene>
    <name evidence="2" type="ORF">K469DRAFT_564755</name>
</gene>
<dbReference type="OrthoDB" id="5281164at2759"/>
<dbReference type="Proteomes" id="UP000800200">
    <property type="component" value="Unassembled WGS sequence"/>
</dbReference>
<dbReference type="PROSITE" id="PS50181">
    <property type="entry name" value="FBOX"/>
    <property type="match status" value="1"/>
</dbReference>
<evidence type="ECO:0000259" key="1">
    <source>
        <dbReference type="PROSITE" id="PS50181"/>
    </source>
</evidence>
<keyword evidence="3" id="KW-1185">Reference proteome</keyword>
<proteinExistence type="predicted"/>
<evidence type="ECO:0000313" key="3">
    <source>
        <dbReference type="Proteomes" id="UP000800200"/>
    </source>
</evidence>
<dbReference type="SMART" id="SM00256">
    <property type="entry name" value="FBOX"/>
    <property type="match status" value="1"/>
</dbReference>
<evidence type="ECO:0000313" key="2">
    <source>
        <dbReference type="EMBL" id="KAF2188927.1"/>
    </source>
</evidence>
<dbReference type="InterPro" id="IPR036047">
    <property type="entry name" value="F-box-like_dom_sf"/>
</dbReference>
<dbReference type="Pfam" id="PF00646">
    <property type="entry name" value="F-box"/>
    <property type="match status" value="1"/>
</dbReference>
<name>A0A6A6EAC9_9PEZI</name>
<accession>A0A6A6EAC9</accession>
<sequence length="203" mass="23481">MDIPSSFPLLLPPLLRLPIELHRDIVDHLELQDRVRLRLTSRYFTSIIKPPTCQELLAAEATPWAFSRDLFTCKDCVRFRHLLKFTDDMRKGKRGRQGSEAHTRYCVDCGVAHRRYKPDTEITIMGQPYVVCRYCKTYTDRIGSKGACTSCIPVPKSVQKGMKEPYTGYSHSQYESEDDWSYSTRSYAGGKHSEEMYGLWPDL</sequence>
<reference evidence="2" key="1">
    <citation type="journal article" date="2020" name="Stud. Mycol.">
        <title>101 Dothideomycetes genomes: a test case for predicting lifestyles and emergence of pathogens.</title>
        <authorList>
            <person name="Haridas S."/>
            <person name="Albert R."/>
            <person name="Binder M."/>
            <person name="Bloem J."/>
            <person name="Labutti K."/>
            <person name="Salamov A."/>
            <person name="Andreopoulos B."/>
            <person name="Baker S."/>
            <person name="Barry K."/>
            <person name="Bills G."/>
            <person name="Bluhm B."/>
            <person name="Cannon C."/>
            <person name="Castanera R."/>
            <person name="Culley D."/>
            <person name="Daum C."/>
            <person name="Ezra D."/>
            <person name="Gonzalez J."/>
            <person name="Henrissat B."/>
            <person name="Kuo A."/>
            <person name="Liang C."/>
            <person name="Lipzen A."/>
            <person name="Lutzoni F."/>
            <person name="Magnuson J."/>
            <person name="Mondo S."/>
            <person name="Nolan M."/>
            <person name="Ohm R."/>
            <person name="Pangilinan J."/>
            <person name="Park H.-J."/>
            <person name="Ramirez L."/>
            <person name="Alfaro M."/>
            <person name="Sun H."/>
            <person name="Tritt A."/>
            <person name="Yoshinaga Y."/>
            <person name="Zwiers L.-H."/>
            <person name="Turgeon B."/>
            <person name="Goodwin S."/>
            <person name="Spatafora J."/>
            <person name="Crous P."/>
            <person name="Grigoriev I."/>
        </authorList>
    </citation>
    <scope>NUCLEOTIDE SEQUENCE</scope>
    <source>
        <strain evidence="2">CBS 207.26</strain>
    </source>
</reference>
<dbReference type="InterPro" id="IPR001810">
    <property type="entry name" value="F-box_dom"/>
</dbReference>
<dbReference type="SUPFAM" id="SSF81383">
    <property type="entry name" value="F-box domain"/>
    <property type="match status" value="1"/>
</dbReference>
<feature type="domain" description="F-box" evidence="1">
    <location>
        <begin position="11"/>
        <end position="49"/>
    </location>
</feature>
<dbReference type="EMBL" id="ML994622">
    <property type="protein sequence ID" value="KAF2188927.1"/>
    <property type="molecule type" value="Genomic_DNA"/>
</dbReference>
<dbReference type="AlphaFoldDB" id="A0A6A6EAC9"/>
<protein>
    <submittedName>
        <fullName evidence="2">F-box domain-containing protein</fullName>
    </submittedName>
</protein>